<dbReference type="InterPro" id="IPR035940">
    <property type="entry name" value="CAP_sf"/>
</dbReference>
<accession>A0AAV9VRG5</accession>
<name>A0AAV9VRG5_9PEZI</name>
<keyword evidence="1" id="KW-0732">Signal</keyword>
<feature type="domain" description="SCP" evidence="2">
    <location>
        <begin position="94"/>
        <end position="219"/>
    </location>
</feature>
<evidence type="ECO:0000259" key="2">
    <source>
        <dbReference type="SMART" id="SM00198"/>
    </source>
</evidence>
<feature type="chain" id="PRO_5043687472" description="SCP domain-containing protein" evidence="1">
    <location>
        <begin position="19"/>
        <end position="244"/>
    </location>
</feature>
<feature type="signal peptide" evidence="1">
    <location>
        <begin position="1"/>
        <end position="18"/>
    </location>
</feature>
<dbReference type="InterPro" id="IPR014044">
    <property type="entry name" value="CAP_dom"/>
</dbReference>
<evidence type="ECO:0000313" key="4">
    <source>
        <dbReference type="Proteomes" id="UP001373714"/>
    </source>
</evidence>
<evidence type="ECO:0000256" key="1">
    <source>
        <dbReference type="SAM" id="SignalP"/>
    </source>
</evidence>
<gene>
    <name evidence="3" type="ORF">TWF730_000021</name>
</gene>
<reference evidence="3 4" key="1">
    <citation type="submission" date="2019-10" db="EMBL/GenBank/DDBJ databases">
        <authorList>
            <person name="Palmer J.M."/>
        </authorList>
    </citation>
    <scope>NUCLEOTIDE SEQUENCE [LARGE SCALE GENOMIC DNA]</scope>
    <source>
        <strain evidence="3 4">TWF730</strain>
    </source>
</reference>
<dbReference type="PRINTS" id="PR00837">
    <property type="entry name" value="V5TPXLIKE"/>
</dbReference>
<dbReference type="Proteomes" id="UP001373714">
    <property type="component" value="Unassembled WGS sequence"/>
</dbReference>
<sequence>MNLPFTTLIALLFSSITAFPSGDKDNGVVAVLDAIVQTEDVSLDVDVLKKIHGKDFSLDVDADTSLDHDSSSNTTELDKRGTKFIISTIAVPLQRDMLKYHNAWRAHHGASAVTWNSTLAMVALRSARKCVFAHTQNNKFGENIAAGTYTNPAYYAWLWYDEVRKYNFNSPGFSSQTGHFTAVVWKNTKQIGCAYVKNCAGGLPNMLFCEYSPVGNVLPASNFRTNVLPARSTPPNPAKPPPNL</sequence>
<dbReference type="GO" id="GO:0005576">
    <property type="term" value="C:extracellular region"/>
    <property type="evidence" value="ECO:0007669"/>
    <property type="project" value="InterPro"/>
</dbReference>
<comment type="caution">
    <text evidence="3">The sequence shown here is derived from an EMBL/GenBank/DDBJ whole genome shotgun (WGS) entry which is preliminary data.</text>
</comment>
<protein>
    <recommendedName>
        <fullName evidence="2">SCP domain-containing protein</fullName>
    </recommendedName>
</protein>
<dbReference type="PROSITE" id="PS01009">
    <property type="entry name" value="CRISP_1"/>
    <property type="match status" value="1"/>
</dbReference>
<dbReference type="Gene3D" id="3.40.33.10">
    <property type="entry name" value="CAP"/>
    <property type="match status" value="1"/>
</dbReference>
<evidence type="ECO:0000313" key="3">
    <source>
        <dbReference type="EMBL" id="KAK6362564.1"/>
    </source>
</evidence>
<organism evidence="3 4">
    <name type="scientific">Orbilia blumenaviensis</name>
    <dbReference type="NCBI Taxonomy" id="1796055"/>
    <lineage>
        <taxon>Eukaryota</taxon>
        <taxon>Fungi</taxon>
        <taxon>Dikarya</taxon>
        <taxon>Ascomycota</taxon>
        <taxon>Pezizomycotina</taxon>
        <taxon>Orbiliomycetes</taxon>
        <taxon>Orbiliales</taxon>
        <taxon>Orbiliaceae</taxon>
        <taxon>Orbilia</taxon>
    </lineage>
</organism>
<dbReference type="SMART" id="SM00198">
    <property type="entry name" value="SCP"/>
    <property type="match status" value="1"/>
</dbReference>
<dbReference type="SUPFAM" id="SSF55797">
    <property type="entry name" value="PR-1-like"/>
    <property type="match status" value="1"/>
</dbReference>
<proteinExistence type="predicted"/>
<dbReference type="InterPro" id="IPR001283">
    <property type="entry name" value="CRISP-related"/>
</dbReference>
<keyword evidence="4" id="KW-1185">Reference proteome</keyword>
<dbReference type="EMBL" id="JAVHNS010000001">
    <property type="protein sequence ID" value="KAK6362564.1"/>
    <property type="molecule type" value="Genomic_DNA"/>
</dbReference>
<dbReference type="InterPro" id="IPR018244">
    <property type="entry name" value="Allrgn_V5/Tpx1_CS"/>
</dbReference>
<dbReference type="Pfam" id="PF00188">
    <property type="entry name" value="CAP"/>
    <property type="match status" value="1"/>
</dbReference>
<dbReference type="PANTHER" id="PTHR10334">
    <property type="entry name" value="CYSTEINE-RICH SECRETORY PROTEIN-RELATED"/>
    <property type="match status" value="1"/>
</dbReference>
<dbReference type="AlphaFoldDB" id="A0AAV9VRG5"/>